<evidence type="ECO:0000256" key="1">
    <source>
        <dbReference type="SAM" id="MobiDB-lite"/>
    </source>
</evidence>
<organism evidence="2 3">
    <name type="scientific">Hondaea fermentalgiana</name>
    <dbReference type="NCBI Taxonomy" id="2315210"/>
    <lineage>
        <taxon>Eukaryota</taxon>
        <taxon>Sar</taxon>
        <taxon>Stramenopiles</taxon>
        <taxon>Bigyra</taxon>
        <taxon>Labyrinthulomycetes</taxon>
        <taxon>Thraustochytrida</taxon>
        <taxon>Thraustochytriidae</taxon>
        <taxon>Hondaea</taxon>
    </lineage>
</organism>
<feature type="region of interest" description="Disordered" evidence="1">
    <location>
        <begin position="334"/>
        <end position="382"/>
    </location>
</feature>
<dbReference type="Proteomes" id="UP000241890">
    <property type="component" value="Unassembled WGS sequence"/>
</dbReference>
<gene>
    <name evidence="2" type="ORF">FCC1311_060492</name>
</gene>
<evidence type="ECO:0000313" key="2">
    <source>
        <dbReference type="EMBL" id="GBG29829.1"/>
    </source>
</evidence>
<proteinExistence type="predicted"/>
<name>A0A2R5GHL3_9STRA</name>
<dbReference type="EMBL" id="BEYU01000067">
    <property type="protein sequence ID" value="GBG29829.1"/>
    <property type="molecule type" value="Genomic_DNA"/>
</dbReference>
<keyword evidence="3" id="KW-1185">Reference proteome</keyword>
<feature type="compositionally biased region" description="Low complexity" evidence="1">
    <location>
        <begin position="338"/>
        <end position="357"/>
    </location>
</feature>
<comment type="caution">
    <text evidence="2">The sequence shown here is derived from an EMBL/GenBank/DDBJ whole genome shotgun (WGS) entry which is preliminary data.</text>
</comment>
<accession>A0A2R5GHL3</accession>
<sequence length="403" mass="43830">MRAPERVVVALAVLSCVALAWRFIVLGSTSAAGGGGGGTRAEEAAAESSAVLEALRTELDSLKLAMETSSVPKHKFDKLKDKALQVSGDLLRVRSEVEQYKEAAKAALAQGRVRSQKNTAAASQLNATFRVKLQTAYSQLSQFKEHNQQLELANERLEQQLAKASQDLRAQLSSSASDAQEKAEQENLQRANQDQELLDLRTQVARLRSERDAALALHDDATAAAGPLEEHGQTENGIDAGDGSVIELESDESMRCEDSLREMTSVVKALKARVQNLESERELLRKTAKEARAEAESAAKDLGATREKVENLSTEMKQKTKALIDAKAQIEQLQKNASPAQSSSQTSVGSSQSDFAGLGFGANGGLNQQQQQQPRQQQQQQVTKPIAAKYLLRERTQMYVMSV</sequence>
<feature type="compositionally biased region" description="Low complexity" evidence="1">
    <location>
        <begin position="365"/>
        <end position="381"/>
    </location>
</feature>
<dbReference type="InParanoid" id="A0A2R5GHL3"/>
<dbReference type="AlphaFoldDB" id="A0A2R5GHL3"/>
<feature type="region of interest" description="Disordered" evidence="1">
    <location>
        <begin position="164"/>
        <end position="194"/>
    </location>
</feature>
<reference evidence="2 3" key="1">
    <citation type="submission" date="2017-12" db="EMBL/GenBank/DDBJ databases">
        <title>Sequencing, de novo assembly and annotation of complete genome of a new Thraustochytrid species, strain FCC1311.</title>
        <authorList>
            <person name="Sedici K."/>
            <person name="Godart F."/>
            <person name="Aiese Cigliano R."/>
            <person name="Sanseverino W."/>
            <person name="Barakat M."/>
            <person name="Ortet P."/>
            <person name="Marechal E."/>
            <person name="Cagnac O."/>
            <person name="Amato A."/>
        </authorList>
    </citation>
    <scope>NUCLEOTIDE SEQUENCE [LARGE SCALE GENOMIC DNA]</scope>
</reference>
<evidence type="ECO:0000313" key="3">
    <source>
        <dbReference type="Proteomes" id="UP000241890"/>
    </source>
</evidence>
<protein>
    <submittedName>
        <fullName evidence="2">Uncharacterized protein</fullName>
    </submittedName>
</protein>